<dbReference type="CDD" id="cd03257">
    <property type="entry name" value="ABC_NikE_OppD_transporters"/>
    <property type="match status" value="1"/>
</dbReference>
<sequence>VGLAGESACGKTSAMLTVLRLLPSNGKIMGGSVNFDGQDLLKLSDDDFRDNVRWKKISVIFQGAMNALHPTKKIGEQLSEPILLHENIEKEDAWERVGKLLDLVGVGAERLDRYPHELSGGLKQRSMIAMSLVCNPALVIADEPTTALDVITQAQVLKVIKELRQKLDLSMILVSHDLSVIAETCDKVAIMYAGKIVEFGDIASVFTEPLHPYSEQLIAAFPSV</sequence>
<keyword evidence="5" id="KW-1278">Translocase</keyword>
<protein>
    <recommendedName>
        <fullName evidence="7">ABC transporter domain-containing protein</fullName>
    </recommendedName>
</protein>
<accession>X0XIC6</accession>
<keyword evidence="4" id="KW-0997">Cell inner membrane</keyword>
<dbReference type="GO" id="GO:0005524">
    <property type="term" value="F:ATP binding"/>
    <property type="evidence" value="ECO:0007669"/>
    <property type="project" value="InterPro"/>
</dbReference>
<keyword evidence="2" id="KW-0813">Transport</keyword>
<dbReference type="AlphaFoldDB" id="X0XIC6"/>
<evidence type="ECO:0000256" key="6">
    <source>
        <dbReference type="ARBA" id="ARBA00023136"/>
    </source>
</evidence>
<gene>
    <name evidence="8" type="ORF">S01H1_79734</name>
</gene>
<evidence type="ECO:0000313" key="8">
    <source>
        <dbReference type="EMBL" id="GAG42899.1"/>
    </source>
</evidence>
<keyword evidence="3" id="KW-1003">Cell membrane</keyword>
<dbReference type="PROSITE" id="PS50893">
    <property type="entry name" value="ABC_TRANSPORTER_2"/>
    <property type="match status" value="1"/>
</dbReference>
<comment type="subcellular location">
    <subcellularLocation>
        <location evidence="1">Membrane</location>
    </subcellularLocation>
</comment>
<evidence type="ECO:0000256" key="2">
    <source>
        <dbReference type="ARBA" id="ARBA00022448"/>
    </source>
</evidence>
<dbReference type="GO" id="GO:0016887">
    <property type="term" value="F:ATP hydrolysis activity"/>
    <property type="evidence" value="ECO:0007669"/>
    <property type="project" value="InterPro"/>
</dbReference>
<comment type="caution">
    <text evidence="8">The sequence shown here is derived from an EMBL/GenBank/DDBJ whole genome shotgun (WGS) entry which is preliminary data.</text>
</comment>
<dbReference type="EMBL" id="BARS01053781">
    <property type="protein sequence ID" value="GAG42899.1"/>
    <property type="molecule type" value="Genomic_DNA"/>
</dbReference>
<dbReference type="PANTHER" id="PTHR43297:SF14">
    <property type="entry name" value="ATPASE AAA-TYPE CORE DOMAIN-CONTAINING PROTEIN"/>
    <property type="match status" value="1"/>
</dbReference>
<dbReference type="Pfam" id="PF00005">
    <property type="entry name" value="ABC_tran"/>
    <property type="match status" value="1"/>
</dbReference>
<evidence type="ECO:0000256" key="4">
    <source>
        <dbReference type="ARBA" id="ARBA00022519"/>
    </source>
</evidence>
<proteinExistence type="predicted"/>
<name>X0XIC6_9ZZZZ</name>
<evidence type="ECO:0000256" key="5">
    <source>
        <dbReference type="ARBA" id="ARBA00022967"/>
    </source>
</evidence>
<evidence type="ECO:0000256" key="3">
    <source>
        <dbReference type="ARBA" id="ARBA00022475"/>
    </source>
</evidence>
<dbReference type="GO" id="GO:0016020">
    <property type="term" value="C:membrane"/>
    <property type="evidence" value="ECO:0007669"/>
    <property type="project" value="UniProtKB-SubCell"/>
</dbReference>
<dbReference type="SUPFAM" id="SSF52540">
    <property type="entry name" value="P-loop containing nucleoside triphosphate hydrolases"/>
    <property type="match status" value="1"/>
</dbReference>
<feature type="domain" description="ABC transporter" evidence="7">
    <location>
        <begin position="1"/>
        <end position="218"/>
    </location>
</feature>
<dbReference type="Gene3D" id="3.40.50.300">
    <property type="entry name" value="P-loop containing nucleotide triphosphate hydrolases"/>
    <property type="match status" value="1"/>
</dbReference>
<keyword evidence="6" id="KW-0472">Membrane</keyword>
<dbReference type="InterPro" id="IPR050388">
    <property type="entry name" value="ABC_Ni/Peptide_Import"/>
</dbReference>
<dbReference type="PANTHER" id="PTHR43297">
    <property type="entry name" value="OLIGOPEPTIDE TRANSPORT ATP-BINDING PROTEIN APPD"/>
    <property type="match status" value="1"/>
</dbReference>
<evidence type="ECO:0000256" key="1">
    <source>
        <dbReference type="ARBA" id="ARBA00004370"/>
    </source>
</evidence>
<evidence type="ECO:0000259" key="7">
    <source>
        <dbReference type="PROSITE" id="PS50893"/>
    </source>
</evidence>
<feature type="non-terminal residue" evidence="8">
    <location>
        <position position="1"/>
    </location>
</feature>
<dbReference type="InterPro" id="IPR003439">
    <property type="entry name" value="ABC_transporter-like_ATP-bd"/>
</dbReference>
<dbReference type="InterPro" id="IPR027417">
    <property type="entry name" value="P-loop_NTPase"/>
</dbReference>
<feature type="non-terminal residue" evidence="8">
    <location>
        <position position="224"/>
    </location>
</feature>
<organism evidence="8">
    <name type="scientific">marine sediment metagenome</name>
    <dbReference type="NCBI Taxonomy" id="412755"/>
    <lineage>
        <taxon>unclassified sequences</taxon>
        <taxon>metagenomes</taxon>
        <taxon>ecological metagenomes</taxon>
    </lineage>
</organism>
<reference evidence="8" key="1">
    <citation type="journal article" date="2014" name="Front. Microbiol.">
        <title>High frequency of phylogenetically diverse reductive dehalogenase-homologous genes in deep subseafloor sedimentary metagenomes.</title>
        <authorList>
            <person name="Kawai M."/>
            <person name="Futagami T."/>
            <person name="Toyoda A."/>
            <person name="Takaki Y."/>
            <person name="Nishi S."/>
            <person name="Hori S."/>
            <person name="Arai W."/>
            <person name="Tsubouchi T."/>
            <person name="Morono Y."/>
            <person name="Uchiyama I."/>
            <person name="Ito T."/>
            <person name="Fujiyama A."/>
            <person name="Inagaki F."/>
            <person name="Takami H."/>
        </authorList>
    </citation>
    <scope>NUCLEOTIDE SEQUENCE</scope>
    <source>
        <strain evidence="8">Expedition CK06-06</strain>
    </source>
</reference>